<dbReference type="Gene3D" id="3.40.50.300">
    <property type="entry name" value="P-loop containing nucleotide triphosphate hydrolases"/>
    <property type="match status" value="1"/>
</dbReference>
<feature type="domain" description="D-glutamate N-acetyltransferase-like C-terminal" evidence="1">
    <location>
        <begin position="148"/>
        <end position="343"/>
    </location>
</feature>
<reference evidence="3 4" key="1">
    <citation type="submission" date="2015-11" db="EMBL/GenBank/DDBJ databases">
        <title>Expanding the genomic diversity of Burkholderia species for the development of highly accurate diagnostics.</title>
        <authorList>
            <person name="Sahl J."/>
            <person name="Keim P."/>
            <person name="Wagner D."/>
        </authorList>
    </citation>
    <scope>NUCLEOTIDE SEQUENCE [LARGE SCALE GENOMIC DNA]</scope>
    <source>
        <strain evidence="3 4">TSV85</strain>
    </source>
</reference>
<evidence type="ECO:0000313" key="4">
    <source>
        <dbReference type="Proteomes" id="UP000062788"/>
    </source>
</evidence>
<dbReference type="EMBL" id="LOWA01000032">
    <property type="protein sequence ID" value="KVE26654.1"/>
    <property type="molecule type" value="Genomic_DNA"/>
</dbReference>
<keyword evidence="4" id="KW-1185">Reference proteome</keyword>
<dbReference type="InterPro" id="IPR027417">
    <property type="entry name" value="P-loop_NTPase"/>
</dbReference>
<comment type="caution">
    <text evidence="3">The sequence shown here is derived from an EMBL/GenBank/DDBJ whole genome shotgun (WGS) entry which is preliminary data.</text>
</comment>
<dbReference type="Pfam" id="PF07755">
    <property type="entry name" value="DUF1611"/>
    <property type="match status" value="1"/>
</dbReference>
<evidence type="ECO:0000259" key="1">
    <source>
        <dbReference type="Pfam" id="PF07755"/>
    </source>
</evidence>
<dbReference type="PANTHER" id="PTHR40690">
    <property type="entry name" value="GLL3100 PROTEIN"/>
    <property type="match status" value="1"/>
</dbReference>
<dbReference type="AlphaFoldDB" id="A0A103E1H0"/>
<evidence type="ECO:0000313" key="3">
    <source>
        <dbReference type="EMBL" id="KVE26654.1"/>
    </source>
</evidence>
<organism evidence="3 4">
    <name type="scientific">Burkholderia singularis</name>
    <dbReference type="NCBI Taxonomy" id="1503053"/>
    <lineage>
        <taxon>Bacteria</taxon>
        <taxon>Pseudomonadati</taxon>
        <taxon>Pseudomonadota</taxon>
        <taxon>Betaproteobacteria</taxon>
        <taxon>Burkholderiales</taxon>
        <taxon>Burkholderiaceae</taxon>
        <taxon>Burkholderia</taxon>
        <taxon>pseudomallei group</taxon>
    </lineage>
</organism>
<protein>
    <recommendedName>
        <fullName evidence="5">Protein often near L-alanine-DL-glutamate epimerase (Cell wall recycling)</fullName>
    </recommendedName>
</protein>
<sequence length="365" mass="39120">MQTLSHAELLAKKCVVFAEGCFGLFTSKVAASYLRYRPERCLAVIDSTQAGKRVQDVIGYGGDIPVVADIEQALAFGPEVLFIGKGLHSAQLPPGWKEPIRTAMQHGLHVINSIHFRLHADPDLAKAASEAGITVWETKEPVPLELNKARVLELDCFVVHTCGSDSNIGKKTAALEITHEANRRGIRTGFAATGQTGMLISGTGIVVDCIPSDFVAGAAERVVLDAAVGNDWVVLEGQGSLNHIGASGIALALLHGGLPHALIFCHRLGLERTKVWNTKIRPLAELIRLNEALTVFERPAKVVAISVNSAGLSDEAYRHEVRVLRDQTGLPVVDPCRDGAGLLVDALLAYQQTLGMLQPAGETMQ</sequence>
<dbReference type="Pfam" id="PF17396">
    <property type="entry name" value="DUF1611_N"/>
    <property type="match status" value="1"/>
</dbReference>
<dbReference type="PIRSF" id="PIRSF026760">
    <property type="entry name" value="UCP026760"/>
    <property type="match status" value="1"/>
</dbReference>
<dbReference type="InterPro" id="IPR035402">
    <property type="entry name" value="DgcN-like_N"/>
</dbReference>
<dbReference type="InterPro" id="IPR035086">
    <property type="entry name" value="DgcN-like_C"/>
</dbReference>
<dbReference type="Gene3D" id="3.40.50.720">
    <property type="entry name" value="NAD(P)-binding Rossmann-like Domain"/>
    <property type="match status" value="1"/>
</dbReference>
<evidence type="ECO:0008006" key="5">
    <source>
        <dbReference type="Google" id="ProtNLM"/>
    </source>
</evidence>
<feature type="domain" description="D-glutamate N-acetyltransferase-like N-terminal" evidence="2">
    <location>
        <begin position="48"/>
        <end position="141"/>
    </location>
</feature>
<name>A0A103E1H0_9BURK</name>
<dbReference type="SUPFAM" id="SSF52540">
    <property type="entry name" value="P-loop containing nucleoside triphosphate hydrolases"/>
    <property type="match status" value="1"/>
</dbReference>
<dbReference type="Proteomes" id="UP000062788">
    <property type="component" value="Unassembled WGS sequence"/>
</dbReference>
<dbReference type="OrthoDB" id="9778498at2"/>
<accession>A0A103E1H0</accession>
<gene>
    <name evidence="3" type="ORF">WS67_13655</name>
</gene>
<dbReference type="PANTHER" id="PTHR40690:SF1">
    <property type="entry name" value="DUF1611 DOMAIN-CONTAINING PROTEIN"/>
    <property type="match status" value="1"/>
</dbReference>
<dbReference type="InterPro" id="IPR011669">
    <property type="entry name" value="DgcN-like"/>
</dbReference>
<evidence type="ECO:0000259" key="2">
    <source>
        <dbReference type="Pfam" id="PF17396"/>
    </source>
</evidence>
<dbReference type="RefSeq" id="WP_059517143.1">
    <property type="nucleotide sequence ID" value="NZ_LOWA01000032.1"/>
</dbReference>
<proteinExistence type="predicted"/>